<comment type="similarity">
    <text evidence="1">Belongs to the paxM FAD-dependent monooxygenase family.</text>
</comment>
<keyword evidence="8" id="KW-1185">Reference proteome</keyword>
<protein>
    <submittedName>
        <fullName evidence="7">FAD/NAD(P)-binding domain-containing protein</fullName>
    </submittedName>
</protein>
<evidence type="ECO:0000256" key="3">
    <source>
        <dbReference type="ARBA" id="ARBA00022827"/>
    </source>
</evidence>
<gene>
    <name evidence="7" type="ORF">K402DRAFT_448483</name>
</gene>
<keyword evidence="4" id="KW-0560">Oxidoreductase</keyword>
<dbReference type="InterPro" id="IPR050493">
    <property type="entry name" value="FAD-dep_Monooxygenase_BioMet"/>
</dbReference>
<evidence type="ECO:0000256" key="5">
    <source>
        <dbReference type="ARBA" id="ARBA00023033"/>
    </source>
</evidence>
<dbReference type="EMBL" id="ML977180">
    <property type="protein sequence ID" value="KAF1982850.1"/>
    <property type="molecule type" value="Genomic_DNA"/>
</dbReference>
<dbReference type="SUPFAM" id="SSF54373">
    <property type="entry name" value="FAD-linked reductases, C-terminal domain"/>
    <property type="match status" value="1"/>
</dbReference>
<keyword evidence="3" id="KW-0274">FAD</keyword>
<evidence type="ECO:0000256" key="1">
    <source>
        <dbReference type="ARBA" id="ARBA00007992"/>
    </source>
</evidence>
<dbReference type="GO" id="GO:0071949">
    <property type="term" value="F:FAD binding"/>
    <property type="evidence" value="ECO:0007669"/>
    <property type="project" value="InterPro"/>
</dbReference>
<dbReference type="Gene3D" id="3.50.50.60">
    <property type="entry name" value="FAD/NAD(P)-binding domain"/>
    <property type="match status" value="1"/>
</dbReference>
<dbReference type="FunFam" id="3.50.50.60:FF:000115">
    <property type="entry name" value="Salicylate hydroxylase, putative"/>
    <property type="match status" value="1"/>
</dbReference>
<name>A0A6G1GPX2_9PEZI</name>
<dbReference type="PANTHER" id="PTHR13789">
    <property type="entry name" value="MONOOXYGENASE"/>
    <property type="match status" value="1"/>
</dbReference>
<reference evidence="7" key="1">
    <citation type="journal article" date="2020" name="Stud. Mycol.">
        <title>101 Dothideomycetes genomes: a test case for predicting lifestyles and emergence of pathogens.</title>
        <authorList>
            <person name="Haridas S."/>
            <person name="Albert R."/>
            <person name="Binder M."/>
            <person name="Bloem J."/>
            <person name="Labutti K."/>
            <person name="Salamov A."/>
            <person name="Andreopoulos B."/>
            <person name="Baker S."/>
            <person name="Barry K."/>
            <person name="Bills G."/>
            <person name="Bluhm B."/>
            <person name="Cannon C."/>
            <person name="Castanera R."/>
            <person name="Culley D."/>
            <person name="Daum C."/>
            <person name="Ezra D."/>
            <person name="Gonzalez J."/>
            <person name="Henrissat B."/>
            <person name="Kuo A."/>
            <person name="Liang C."/>
            <person name="Lipzen A."/>
            <person name="Lutzoni F."/>
            <person name="Magnuson J."/>
            <person name="Mondo S."/>
            <person name="Nolan M."/>
            <person name="Ohm R."/>
            <person name="Pangilinan J."/>
            <person name="Park H.-J."/>
            <person name="Ramirez L."/>
            <person name="Alfaro M."/>
            <person name="Sun H."/>
            <person name="Tritt A."/>
            <person name="Yoshinaga Y."/>
            <person name="Zwiers L.-H."/>
            <person name="Turgeon B."/>
            <person name="Goodwin S."/>
            <person name="Spatafora J."/>
            <person name="Crous P."/>
            <person name="Grigoriev I."/>
        </authorList>
    </citation>
    <scope>NUCLEOTIDE SEQUENCE</scope>
    <source>
        <strain evidence="7">CBS 113979</strain>
    </source>
</reference>
<proteinExistence type="inferred from homology"/>
<dbReference type="InterPro" id="IPR002938">
    <property type="entry name" value="FAD-bd"/>
</dbReference>
<sequence>MGSEDIPILQQVERAEGERLKILIIGAGLAGLSASLSLTLASHTITLLESTPTISAVGAGIQILPNASRTLYSWGLRSQLLSLATRPSHCEMRNWRGGELARMGFEGYERRAGTEFLDFHRAELLEVLLQRARELGVRVRTGCRVVDVETGVLQPNGRVGAVVVLASGERLSCDIAIGADGINSRTRECMLGRKDPPTPTGDLAYRLLLDPEEMLKDDLLRHFVEEPKVVYWLGDKMHAVGYVVKRGGAFNMVLLVPDDMPREGPSTLEGSVEEMRGMFEDWDPCIPRLLSLCKSVSKWRLSIRQSCPWYHPSGTFTLLGDAVHATLPYLASGAGMALEDAAVLGLCLLRVSASSTMEERLGALRVYERCRKGRTEKVVQRGNLQQEIYHFGDGESQRERDALFKRFQDREEEGVHRGRRVGEGEDGEDPFVWRWEGSGRWLLLYDAQEDVERNWAREERGAKL</sequence>
<dbReference type="GO" id="GO:0004497">
    <property type="term" value="F:monooxygenase activity"/>
    <property type="evidence" value="ECO:0007669"/>
    <property type="project" value="UniProtKB-KW"/>
</dbReference>
<dbReference type="InterPro" id="IPR036188">
    <property type="entry name" value="FAD/NAD-bd_sf"/>
</dbReference>
<organism evidence="7 8">
    <name type="scientific">Aulographum hederae CBS 113979</name>
    <dbReference type="NCBI Taxonomy" id="1176131"/>
    <lineage>
        <taxon>Eukaryota</taxon>
        <taxon>Fungi</taxon>
        <taxon>Dikarya</taxon>
        <taxon>Ascomycota</taxon>
        <taxon>Pezizomycotina</taxon>
        <taxon>Dothideomycetes</taxon>
        <taxon>Pleosporomycetidae</taxon>
        <taxon>Aulographales</taxon>
        <taxon>Aulographaceae</taxon>
    </lineage>
</organism>
<evidence type="ECO:0000313" key="8">
    <source>
        <dbReference type="Proteomes" id="UP000800041"/>
    </source>
</evidence>
<dbReference type="SUPFAM" id="SSF51905">
    <property type="entry name" value="FAD/NAD(P)-binding domain"/>
    <property type="match status" value="1"/>
</dbReference>
<dbReference type="AlphaFoldDB" id="A0A6G1GPX2"/>
<evidence type="ECO:0000256" key="4">
    <source>
        <dbReference type="ARBA" id="ARBA00023002"/>
    </source>
</evidence>
<evidence type="ECO:0000313" key="7">
    <source>
        <dbReference type="EMBL" id="KAF1982850.1"/>
    </source>
</evidence>
<keyword evidence="5" id="KW-0503">Monooxygenase</keyword>
<feature type="domain" description="FAD-binding" evidence="6">
    <location>
        <begin position="20"/>
        <end position="381"/>
    </location>
</feature>
<accession>A0A6G1GPX2</accession>
<evidence type="ECO:0000259" key="6">
    <source>
        <dbReference type="Pfam" id="PF01494"/>
    </source>
</evidence>
<dbReference type="PANTHER" id="PTHR13789:SF242">
    <property type="entry name" value="FAD-BINDING DOMAIN-CONTAINING PROTEIN"/>
    <property type="match status" value="1"/>
</dbReference>
<keyword evidence="2" id="KW-0285">Flavoprotein</keyword>
<dbReference type="Proteomes" id="UP000800041">
    <property type="component" value="Unassembled WGS sequence"/>
</dbReference>
<dbReference type="Pfam" id="PF01494">
    <property type="entry name" value="FAD_binding_3"/>
    <property type="match status" value="1"/>
</dbReference>
<dbReference type="OrthoDB" id="16820at2759"/>
<dbReference type="PRINTS" id="PR00420">
    <property type="entry name" value="RNGMNOXGNASE"/>
</dbReference>
<evidence type="ECO:0000256" key="2">
    <source>
        <dbReference type="ARBA" id="ARBA00022630"/>
    </source>
</evidence>